<gene>
    <name evidence="8" type="ORF">PPERSA_00266</name>
</gene>
<keyword evidence="1" id="KW-0808">Transferase</keyword>
<evidence type="ECO:0000313" key="8">
    <source>
        <dbReference type="EMBL" id="KRW98678.1"/>
    </source>
</evidence>
<dbReference type="PANTHER" id="PTHR11042">
    <property type="entry name" value="EUKARYOTIC TRANSLATION INITIATION FACTOR 2-ALPHA KINASE EIF2-ALPHA KINASE -RELATED"/>
    <property type="match status" value="1"/>
</dbReference>
<keyword evidence="9" id="KW-1185">Reference proteome</keyword>
<dbReference type="InterPro" id="IPR011009">
    <property type="entry name" value="Kinase-like_dom_sf"/>
</dbReference>
<dbReference type="AlphaFoldDB" id="A0A0V0Q914"/>
<dbReference type="GO" id="GO:0004672">
    <property type="term" value="F:protein kinase activity"/>
    <property type="evidence" value="ECO:0007669"/>
    <property type="project" value="InterPro"/>
</dbReference>
<evidence type="ECO:0000256" key="3">
    <source>
        <dbReference type="ARBA" id="ARBA00022777"/>
    </source>
</evidence>
<dbReference type="PROSITE" id="PS50011">
    <property type="entry name" value="PROTEIN_KINASE_DOM"/>
    <property type="match status" value="1"/>
</dbReference>
<dbReference type="InterPro" id="IPR000719">
    <property type="entry name" value="Prot_kinase_dom"/>
</dbReference>
<comment type="caution">
    <text evidence="8">The sequence shown here is derived from an EMBL/GenBank/DDBJ whole genome shotgun (WGS) entry which is preliminary data.</text>
</comment>
<keyword evidence="6" id="KW-0175">Coiled coil</keyword>
<sequence length="635" mass="74796">MGNQIITHEYKISGLVCVDVLKLFSDNSLNHIRNNEQIKILIKETFKLLLKKNLEIDEETEPVLSITITREPSDSILDTPYLYQFDIDLKIIIQSAFFNVRSPQLFCQNAQENVQKYQINDFFRNYGEVKIMVNFWESRELPNAKPDQFLNKEECIKKETLENQLQENEELMSQVNLNSKSKYRSSILHKSEQLSQEENSNVNKQEEQLTQIENNIKNQNTKFNRKNSHSKSSINLSFPKIDQKKEQNINEILAPIQQEAQRKEEEQSEFSISQSVKSINAKPCQFKMRQSQTSEKISQYLNVNSGSQGNLQESQFQSTQNTNQNNILPNPPTLEITEEYFNLYYKKLTNIQEGGFGEVALYYDSNLHKLMAVKSLKNAHTHTEEALAKERSRVLRAIRGVNLPYHQRFLDEKIRGLRRNIVREIKLTYVTDDTPFYHRINRLEGVVYFESSQTFKLVFEFFGNLLFQDNRLHCDLLDFIYQYKENKQMFKQMSAQQKIKIIRQCFTQLLKAVAFLHNKKDMVIRDLKDTNILMKRIFNKDVNNESIYQTQIIDFGMSKDEIEQEEELDIADELSDFQVQRVSSISIQASHQGRHPKFLFNQRLLYEKKDDIFALGSLLYRLYQLFGMVWIIQSS</sequence>
<proteinExistence type="predicted"/>
<dbReference type="GO" id="GO:0005737">
    <property type="term" value="C:cytoplasm"/>
    <property type="evidence" value="ECO:0007669"/>
    <property type="project" value="TreeGrafter"/>
</dbReference>
<dbReference type="GO" id="GO:0017148">
    <property type="term" value="P:negative regulation of translation"/>
    <property type="evidence" value="ECO:0007669"/>
    <property type="project" value="UniProtKB-KW"/>
</dbReference>
<feature type="coiled-coil region" evidence="6">
    <location>
        <begin position="151"/>
        <end position="222"/>
    </location>
</feature>
<dbReference type="GO" id="GO:0005524">
    <property type="term" value="F:ATP binding"/>
    <property type="evidence" value="ECO:0007669"/>
    <property type="project" value="UniProtKB-KW"/>
</dbReference>
<accession>A0A0V0Q914</accession>
<evidence type="ECO:0000256" key="4">
    <source>
        <dbReference type="ARBA" id="ARBA00022840"/>
    </source>
</evidence>
<dbReference type="EMBL" id="LDAU01000232">
    <property type="protein sequence ID" value="KRW98678.1"/>
    <property type="molecule type" value="Genomic_DNA"/>
</dbReference>
<dbReference type="SUPFAM" id="SSF56112">
    <property type="entry name" value="Protein kinase-like (PK-like)"/>
    <property type="match status" value="1"/>
</dbReference>
<name>A0A0V0Q914_PSEPJ</name>
<organism evidence="8 9">
    <name type="scientific">Pseudocohnilembus persalinus</name>
    <name type="common">Ciliate</name>
    <dbReference type="NCBI Taxonomy" id="266149"/>
    <lineage>
        <taxon>Eukaryota</taxon>
        <taxon>Sar</taxon>
        <taxon>Alveolata</taxon>
        <taxon>Ciliophora</taxon>
        <taxon>Intramacronucleata</taxon>
        <taxon>Oligohymenophorea</taxon>
        <taxon>Scuticociliatia</taxon>
        <taxon>Philasterida</taxon>
        <taxon>Pseudocohnilembidae</taxon>
        <taxon>Pseudocohnilembus</taxon>
    </lineage>
</organism>
<dbReference type="Gene3D" id="1.10.510.10">
    <property type="entry name" value="Transferase(Phosphotransferase) domain 1"/>
    <property type="match status" value="1"/>
</dbReference>
<keyword evidence="2" id="KW-0547">Nucleotide-binding</keyword>
<evidence type="ECO:0000256" key="1">
    <source>
        <dbReference type="ARBA" id="ARBA00022679"/>
    </source>
</evidence>
<evidence type="ECO:0000256" key="2">
    <source>
        <dbReference type="ARBA" id="ARBA00022741"/>
    </source>
</evidence>
<evidence type="ECO:0000256" key="5">
    <source>
        <dbReference type="ARBA" id="ARBA00023193"/>
    </source>
</evidence>
<keyword evidence="4" id="KW-0067">ATP-binding</keyword>
<dbReference type="GO" id="GO:0005634">
    <property type="term" value="C:nucleus"/>
    <property type="evidence" value="ECO:0007669"/>
    <property type="project" value="TreeGrafter"/>
</dbReference>
<dbReference type="Pfam" id="PF00069">
    <property type="entry name" value="Pkinase"/>
    <property type="match status" value="1"/>
</dbReference>
<keyword evidence="3 8" id="KW-0418">Kinase</keyword>
<keyword evidence="5" id="KW-0652">Protein synthesis inhibitor</keyword>
<dbReference type="InParanoid" id="A0A0V0Q914"/>
<evidence type="ECO:0000313" key="9">
    <source>
        <dbReference type="Proteomes" id="UP000054937"/>
    </source>
</evidence>
<evidence type="ECO:0000259" key="7">
    <source>
        <dbReference type="PROSITE" id="PS50011"/>
    </source>
</evidence>
<reference evidence="8 9" key="1">
    <citation type="journal article" date="2015" name="Sci. Rep.">
        <title>Genome of the facultative scuticociliatosis pathogen Pseudocohnilembus persalinus provides insight into its virulence through horizontal gene transfer.</title>
        <authorList>
            <person name="Xiong J."/>
            <person name="Wang G."/>
            <person name="Cheng J."/>
            <person name="Tian M."/>
            <person name="Pan X."/>
            <person name="Warren A."/>
            <person name="Jiang C."/>
            <person name="Yuan D."/>
            <person name="Miao W."/>
        </authorList>
    </citation>
    <scope>NUCLEOTIDE SEQUENCE [LARGE SCALE GENOMIC DNA]</scope>
    <source>
        <strain evidence="8">36N120E</strain>
    </source>
</reference>
<dbReference type="SMART" id="SM00220">
    <property type="entry name" value="S_TKc"/>
    <property type="match status" value="1"/>
</dbReference>
<dbReference type="Proteomes" id="UP000054937">
    <property type="component" value="Unassembled WGS sequence"/>
</dbReference>
<dbReference type="InterPro" id="IPR050339">
    <property type="entry name" value="CC_SR_Kinase"/>
</dbReference>
<protein>
    <submittedName>
        <fullName evidence="8">Protein kinase-like domain</fullName>
    </submittedName>
</protein>
<feature type="domain" description="Protein kinase" evidence="7">
    <location>
        <begin position="345"/>
        <end position="635"/>
    </location>
</feature>
<evidence type="ECO:0000256" key="6">
    <source>
        <dbReference type="SAM" id="Coils"/>
    </source>
</evidence>